<name>A0A914QSP7_9BILA</name>
<keyword evidence="2" id="KW-1185">Reference proteome</keyword>
<proteinExistence type="predicted"/>
<reference evidence="3" key="1">
    <citation type="submission" date="2022-11" db="UniProtKB">
        <authorList>
            <consortium name="WormBaseParasite"/>
        </authorList>
    </citation>
    <scope>IDENTIFICATION</scope>
</reference>
<dbReference type="WBParaSite" id="PDA_v2.g4683.t1">
    <property type="protein sequence ID" value="PDA_v2.g4683.t1"/>
    <property type="gene ID" value="PDA_v2.g4683"/>
</dbReference>
<organism evidence="2 3">
    <name type="scientific">Panagrolaimus davidi</name>
    <dbReference type="NCBI Taxonomy" id="227884"/>
    <lineage>
        <taxon>Eukaryota</taxon>
        <taxon>Metazoa</taxon>
        <taxon>Ecdysozoa</taxon>
        <taxon>Nematoda</taxon>
        <taxon>Chromadorea</taxon>
        <taxon>Rhabditida</taxon>
        <taxon>Tylenchina</taxon>
        <taxon>Panagrolaimomorpha</taxon>
        <taxon>Panagrolaimoidea</taxon>
        <taxon>Panagrolaimidae</taxon>
        <taxon>Panagrolaimus</taxon>
    </lineage>
</organism>
<evidence type="ECO:0000256" key="1">
    <source>
        <dbReference type="SAM" id="MobiDB-lite"/>
    </source>
</evidence>
<evidence type="ECO:0000313" key="3">
    <source>
        <dbReference type="WBParaSite" id="PDA_v2.g4683.t1"/>
    </source>
</evidence>
<dbReference type="AlphaFoldDB" id="A0A914QSP7"/>
<dbReference type="Proteomes" id="UP000887578">
    <property type="component" value="Unplaced"/>
</dbReference>
<sequence length="162" mass="18175">MKKILKFINTLEKELKAAKNTIIQFENQNESFELEEDKSKLELELEKANEKQKKCEVEIAQMKQRIDGLENQNKQLKEKVFPTDERIPSGEESDTKENEMPIQIKASPGESYKTNCEIAQTNHRSQSNPGANQFSEFSELGNLLGGGGAGGMPDIGSLMNDP</sequence>
<feature type="compositionally biased region" description="Basic and acidic residues" evidence="1">
    <location>
        <begin position="75"/>
        <end position="99"/>
    </location>
</feature>
<evidence type="ECO:0000313" key="2">
    <source>
        <dbReference type="Proteomes" id="UP000887578"/>
    </source>
</evidence>
<accession>A0A914QSP7</accession>
<feature type="region of interest" description="Disordered" evidence="1">
    <location>
        <begin position="70"/>
        <end position="111"/>
    </location>
</feature>
<protein>
    <submittedName>
        <fullName evidence="3">Uncharacterized protein</fullName>
    </submittedName>
</protein>